<organism evidence="3 4">
    <name type="scientific">Nelumbo nucifera</name>
    <name type="common">Sacred lotus</name>
    <dbReference type="NCBI Taxonomy" id="4432"/>
    <lineage>
        <taxon>Eukaryota</taxon>
        <taxon>Viridiplantae</taxon>
        <taxon>Streptophyta</taxon>
        <taxon>Embryophyta</taxon>
        <taxon>Tracheophyta</taxon>
        <taxon>Spermatophyta</taxon>
        <taxon>Magnoliopsida</taxon>
        <taxon>Proteales</taxon>
        <taxon>Nelumbonaceae</taxon>
        <taxon>Nelumbo</taxon>
    </lineage>
</organism>
<evidence type="ECO:0000313" key="4">
    <source>
        <dbReference type="RefSeq" id="XP_010261662.1"/>
    </source>
</evidence>
<evidence type="ECO:0000313" key="3">
    <source>
        <dbReference type="Proteomes" id="UP000189703"/>
    </source>
</evidence>
<name>A0A1U8A3K0_NELNU</name>
<dbReference type="Proteomes" id="UP000189703">
    <property type="component" value="Unplaced"/>
</dbReference>
<keyword evidence="3" id="KW-1185">Reference proteome</keyword>
<dbReference type="STRING" id="4432.A0A1U8A3K0"/>
<dbReference type="KEGG" id="nnu:104600438"/>
<protein>
    <submittedName>
        <fullName evidence="4">Uncharacterized protein LOC104600438</fullName>
    </submittedName>
</protein>
<dbReference type="PANTHER" id="PTHR22691">
    <property type="entry name" value="YEAST SPT2-RELATED"/>
    <property type="match status" value="1"/>
</dbReference>
<reference evidence="4" key="1">
    <citation type="submission" date="2025-08" db="UniProtKB">
        <authorList>
            <consortium name="RefSeq"/>
        </authorList>
    </citation>
    <scope>IDENTIFICATION</scope>
</reference>
<proteinExistence type="predicted"/>
<sequence length="309" mass="34450">MGFPNSIRTLGFGQPLDSGWCLALLESALRFRSSVVKSFVRFSEVFKFGSFHITSLLIILKGFKFKMISHIRLDRSLLEQSKEMDYSKFRQQLKESIRRKMKRESASADACARDDGYGSFFGSSEIVASERVVQEISILLKTQNSSSKSGAVGKPGDSVREIYLMLKSQNSSSKSGDSGRKTKPPQIVPRLNTKVQTLKRTRDYSFLFSDDDTSAAQFPSEKRCSSVSCGGGRGETAAVTVPGRVQSSVERQENKTKVISKNPVSSPKPRMKTPKQNPTLPAMQEHRRTKKPPRNIPMKTVKIVIGLSR</sequence>
<dbReference type="RefSeq" id="XP_010261662.1">
    <property type="nucleotide sequence ID" value="XM_010263360.1"/>
</dbReference>
<dbReference type="GeneID" id="104600438"/>
<dbReference type="OrthoDB" id="903514at2759"/>
<accession>A0A1U8A3K0</accession>
<dbReference type="PANTHER" id="PTHR22691:SF8">
    <property type="entry name" value="PROTEIN SPT2 HOMOLOG"/>
    <property type="match status" value="1"/>
</dbReference>
<evidence type="ECO:0000256" key="1">
    <source>
        <dbReference type="ARBA" id="ARBA00023054"/>
    </source>
</evidence>
<feature type="region of interest" description="Disordered" evidence="2">
    <location>
        <begin position="256"/>
        <end position="296"/>
    </location>
</feature>
<keyword evidence="1" id="KW-0175">Coiled coil</keyword>
<feature type="region of interest" description="Disordered" evidence="2">
    <location>
        <begin position="168"/>
        <end position="190"/>
    </location>
</feature>
<dbReference type="AlphaFoldDB" id="A0A1U8A3K0"/>
<gene>
    <name evidence="4" type="primary">LOC104600438</name>
</gene>
<evidence type="ECO:0000256" key="2">
    <source>
        <dbReference type="SAM" id="MobiDB-lite"/>
    </source>
</evidence>
<dbReference type="InParanoid" id="A0A1U8A3K0"/>